<gene>
    <name evidence="2" type="ORF">Sste5346_007815</name>
</gene>
<evidence type="ECO:0000313" key="3">
    <source>
        <dbReference type="Proteomes" id="UP001583186"/>
    </source>
</evidence>
<keyword evidence="3" id="KW-1185">Reference proteome</keyword>
<accession>A0ABR3YSX0</accession>
<organism evidence="2 3">
    <name type="scientific">Sporothrix stenoceras</name>
    <dbReference type="NCBI Taxonomy" id="5173"/>
    <lineage>
        <taxon>Eukaryota</taxon>
        <taxon>Fungi</taxon>
        <taxon>Dikarya</taxon>
        <taxon>Ascomycota</taxon>
        <taxon>Pezizomycotina</taxon>
        <taxon>Sordariomycetes</taxon>
        <taxon>Sordariomycetidae</taxon>
        <taxon>Ophiostomatales</taxon>
        <taxon>Ophiostomataceae</taxon>
        <taxon>Sporothrix</taxon>
    </lineage>
</organism>
<dbReference type="Pfam" id="PF14027">
    <property type="entry name" value="Questin_oxidase"/>
    <property type="match status" value="1"/>
</dbReference>
<proteinExistence type="predicted"/>
<reference evidence="2 3" key="1">
    <citation type="journal article" date="2024" name="IMA Fungus">
        <title>IMA Genome - F19 : A genome assembly and annotation guide to empower mycologists, including annotated draft genome sequences of Ceratocystis pirilliformis, Diaporthe australafricana, Fusarium ophioides, Paecilomyces lecythidis, and Sporothrix stenoceras.</title>
        <authorList>
            <person name="Aylward J."/>
            <person name="Wilson A.M."/>
            <person name="Visagie C.M."/>
            <person name="Spraker J."/>
            <person name="Barnes I."/>
            <person name="Buitendag C."/>
            <person name="Ceriani C."/>
            <person name="Del Mar Angel L."/>
            <person name="du Plessis D."/>
            <person name="Fuchs T."/>
            <person name="Gasser K."/>
            <person name="Kramer D."/>
            <person name="Li W."/>
            <person name="Munsamy K."/>
            <person name="Piso A."/>
            <person name="Price J.L."/>
            <person name="Sonnekus B."/>
            <person name="Thomas C."/>
            <person name="van der Nest A."/>
            <person name="van Dijk A."/>
            <person name="van Heerden A."/>
            <person name="van Vuuren N."/>
            <person name="Yilmaz N."/>
            <person name="Duong T.A."/>
            <person name="van der Merwe N.A."/>
            <person name="Wingfield M.J."/>
            <person name="Wingfield B.D."/>
        </authorList>
    </citation>
    <scope>NUCLEOTIDE SEQUENCE [LARGE SCALE GENOMIC DNA]</scope>
    <source>
        <strain evidence="2 3">CMW 5346</strain>
    </source>
</reference>
<name>A0ABR3YSX0_9PEZI</name>
<protein>
    <recommendedName>
        <fullName evidence="4">Transcription factor domain-containing protein</fullName>
    </recommendedName>
</protein>
<dbReference type="Proteomes" id="UP001583186">
    <property type="component" value="Unassembled WGS sequence"/>
</dbReference>
<evidence type="ECO:0000256" key="1">
    <source>
        <dbReference type="ARBA" id="ARBA00023002"/>
    </source>
</evidence>
<dbReference type="EMBL" id="JAWCUI010000055">
    <property type="protein sequence ID" value="KAL1891182.1"/>
    <property type="molecule type" value="Genomic_DNA"/>
</dbReference>
<evidence type="ECO:0008006" key="4">
    <source>
        <dbReference type="Google" id="ProtNLM"/>
    </source>
</evidence>
<dbReference type="InterPro" id="IPR025337">
    <property type="entry name" value="Questin_oxidase-like"/>
</dbReference>
<keyword evidence="1" id="KW-0560">Oxidoreductase</keyword>
<evidence type="ECO:0000313" key="2">
    <source>
        <dbReference type="EMBL" id="KAL1891182.1"/>
    </source>
</evidence>
<dbReference type="PANTHER" id="PTHR35870:SF6">
    <property type="entry name" value="MGS207 PROTEIN"/>
    <property type="match status" value="1"/>
</dbReference>
<dbReference type="PANTHER" id="PTHR35870">
    <property type="entry name" value="PROTEIN, PUTATIVE (AFU_ORTHOLOGUE AFUA_5G03330)-RELATED"/>
    <property type="match status" value="1"/>
</dbReference>
<sequence>MVVGQIPPPSPPSQLLLFDAAAALQQGTFMTLITKNDMLYSGMMDDESPNIIAFYLATIRELAGSDLQMEAAYRLHSGQQATLRPSMETDSPMEAHFGQKDRINEFRTYYARRLVNPGAPLRDNLVAELFQGGSRPLWMGLFACYGLPLVHLGDSLEVKAATYAKQALALAASNLDNDLCDLFASIVTESRRRSALFGSNGDHNCRPLRKWTRDPLSILHDLTRDGRLSGLSLVLPGYTNHAVAGRPWSSQNIVSQVVLESVWRWDLAETIDPLDALEELGRVTTVALACGTHKTHRPPEFDFFLCFLPTLVHALRVFLAAVRQQYPAVSEIALVLVRCLWAQIVLVYILQLRPKIASIPKRIEPQQPPPDDENFLFRAFYNDTVLSEPQHQDAFYLRALRSFAMLAASEQDPEWTARINDAAVKLQVNWHRWLGLAPGEATTLDIRL</sequence>
<comment type="caution">
    <text evidence="2">The sequence shown here is derived from an EMBL/GenBank/DDBJ whole genome shotgun (WGS) entry which is preliminary data.</text>
</comment>